<dbReference type="Pfam" id="PF20001">
    <property type="entry name" value="DUF6428"/>
    <property type="match status" value="1"/>
</dbReference>
<comment type="caution">
    <text evidence="1">The sequence shown here is derived from an EMBL/GenBank/DDBJ whole genome shotgun (WGS) entry which is preliminary data.</text>
</comment>
<name>A0A0B1Q566_9HYPH</name>
<reference evidence="1 2" key="1">
    <citation type="submission" date="2014-09" db="EMBL/GenBank/DDBJ databases">
        <title>Isolation and characterization of Aurantimonas altamirensis ON-56566 from clinical sample following a dog bite.</title>
        <authorList>
            <person name="Eshaghi A."/>
            <person name="Li A."/>
            <person name="Shahinas D."/>
            <person name="Bahn P."/>
            <person name="Kus J.V."/>
            <person name="Patel S.N."/>
        </authorList>
    </citation>
    <scope>NUCLEOTIDE SEQUENCE [LARGE SCALE GENOMIC DNA]</scope>
    <source>
        <strain evidence="1 2">ON-56566</strain>
    </source>
</reference>
<dbReference type="AlphaFoldDB" id="A0A0B1Q566"/>
<sequence>MNAYASPLITEFPDVASLGAILDILEGHADKVLVLAYGDGQQVQAGYHITEVKAGSFVTLDCGGNPDAWRETVLQVEDIPPTEGSMPMTVAKFRSILGKVGSRVQLDTDARLTWEVSRPGEPMQVYDGAGIEIEKDRTIVRLSPRPAICKPRHRAQQTRASACCG</sequence>
<accession>A0A0B1Q566</accession>
<dbReference type="GeneID" id="97241153"/>
<gene>
    <name evidence="1" type="ORF">LA66_15505</name>
</gene>
<dbReference type="OrthoDB" id="66316at2"/>
<evidence type="ECO:0000313" key="2">
    <source>
        <dbReference type="Proteomes" id="UP000030826"/>
    </source>
</evidence>
<dbReference type="EMBL" id="JRFJ01000004">
    <property type="protein sequence ID" value="KHJ53980.1"/>
    <property type="molecule type" value="Genomic_DNA"/>
</dbReference>
<protein>
    <submittedName>
        <fullName evidence="1">Uncharacterized protein</fullName>
    </submittedName>
</protein>
<dbReference type="InterPro" id="IPR045534">
    <property type="entry name" value="DUF6428"/>
</dbReference>
<proteinExistence type="predicted"/>
<dbReference type="STRING" id="370622.LA66_15505"/>
<evidence type="ECO:0000313" key="1">
    <source>
        <dbReference type="EMBL" id="KHJ53980.1"/>
    </source>
</evidence>
<dbReference type="RefSeq" id="WP_012092645.1">
    <property type="nucleotide sequence ID" value="NZ_BBWQ01000022.1"/>
</dbReference>
<organism evidence="1 2">
    <name type="scientific">Aureimonas altamirensis</name>
    <dbReference type="NCBI Taxonomy" id="370622"/>
    <lineage>
        <taxon>Bacteria</taxon>
        <taxon>Pseudomonadati</taxon>
        <taxon>Pseudomonadota</taxon>
        <taxon>Alphaproteobacteria</taxon>
        <taxon>Hyphomicrobiales</taxon>
        <taxon>Aurantimonadaceae</taxon>
        <taxon>Aureimonas</taxon>
    </lineage>
</organism>
<dbReference type="Proteomes" id="UP000030826">
    <property type="component" value="Unassembled WGS sequence"/>
</dbReference>